<dbReference type="Proteomes" id="UP000694923">
    <property type="component" value="Unplaced"/>
</dbReference>
<dbReference type="InterPro" id="IPR022168">
    <property type="entry name" value="GARIL-like_Rab2B-bd"/>
</dbReference>
<organism evidence="4 5">
    <name type="scientific">Galeopterus variegatus</name>
    <name type="common">Malayan flying lemur</name>
    <name type="synonym">Cynocephalus variegatus</name>
    <dbReference type="NCBI Taxonomy" id="482537"/>
    <lineage>
        <taxon>Eukaryota</taxon>
        <taxon>Metazoa</taxon>
        <taxon>Chordata</taxon>
        <taxon>Craniata</taxon>
        <taxon>Vertebrata</taxon>
        <taxon>Euteleostomi</taxon>
        <taxon>Mammalia</taxon>
        <taxon>Eutheria</taxon>
        <taxon>Euarchontoglires</taxon>
        <taxon>Dermoptera</taxon>
        <taxon>Cynocephalidae</taxon>
        <taxon>Galeopterus</taxon>
    </lineage>
</organism>
<feature type="region of interest" description="Disordered" evidence="2">
    <location>
        <begin position="178"/>
        <end position="221"/>
    </location>
</feature>
<evidence type="ECO:0000259" key="3">
    <source>
        <dbReference type="Pfam" id="PF12480"/>
    </source>
</evidence>
<feature type="region of interest" description="Disordered" evidence="2">
    <location>
        <begin position="389"/>
        <end position="520"/>
    </location>
</feature>
<evidence type="ECO:0000256" key="2">
    <source>
        <dbReference type="SAM" id="MobiDB-lite"/>
    </source>
</evidence>
<feature type="compositionally biased region" description="Basic and acidic residues" evidence="2">
    <location>
        <begin position="430"/>
        <end position="444"/>
    </location>
</feature>
<feature type="compositionally biased region" description="Polar residues" evidence="2">
    <location>
        <begin position="179"/>
        <end position="192"/>
    </location>
</feature>
<proteinExistence type="inferred from homology"/>
<keyword evidence="4" id="KW-1185">Reference proteome</keyword>
<dbReference type="RefSeq" id="XP_008572651.1">
    <property type="nucleotide sequence ID" value="XM_008574429.1"/>
</dbReference>
<dbReference type="PANTHER" id="PTHR22574:SF2">
    <property type="entry name" value="GOLGI-ASSOCIATED RAB2 INTERACTOR PROTEIN 3"/>
    <property type="match status" value="1"/>
</dbReference>
<evidence type="ECO:0000313" key="4">
    <source>
        <dbReference type="Proteomes" id="UP000694923"/>
    </source>
</evidence>
<feature type="compositionally biased region" description="Basic and acidic residues" evidence="2">
    <location>
        <begin position="406"/>
        <end position="421"/>
    </location>
</feature>
<evidence type="ECO:0000256" key="1">
    <source>
        <dbReference type="ARBA" id="ARBA00038379"/>
    </source>
</evidence>
<protein>
    <submittedName>
        <fullName evidence="5">Protein FAM71B</fullName>
    </submittedName>
</protein>
<feature type="compositionally biased region" description="Low complexity" evidence="2">
    <location>
        <begin position="500"/>
        <end position="509"/>
    </location>
</feature>
<dbReference type="Pfam" id="PF12480">
    <property type="entry name" value="GARIL_Rab2_bd"/>
    <property type="match status" value="1"/>
</dbReference>
<comment type="similarity">
    <text evidence="1">Belongs to the GARIN family.</text>
</comment>
<gene>
    <name evidence="5" type="primary">FAM71B</name>
</gene>
<name>A0ABM0QWB0_GALVR</name>
<dbReference type="PANTHER" id="PTHR22574">
    <property type="match status" value="1"/>
</dbReference>
<accession>A0ABM0QWB0</accession>
<dbReference type="GeneID" id="103591886"/>
<sequence length="587" mass="62701">MSSEYLLPHYTARSYRSMGVFSTSMGDLQRQLYKEGEYEIFKYAPMFESDFIQITKKGEVIDVHNRVGMVTVGITSTSPVLPLPDVLLLARPKVCEENARCGRSAKVGGRRTAKTLELTRLLPLKFVKISIHNHERQQLRLKLATGRSVYLQLCPSSDAREDLFSYWEKLVYLLRPPVESSSCSPTLKTGDSTTKDDKSIGATSFHGEGDQDEPGLHKPGEVSRAMSSAYAGGEGIQHASYGMPTTASVAMTTSRSARGAAVAGTTAGSAAGLAVSGTASPATNKSAGPGQVTAALAGIATQDPGDSRASKALAGAASISSEGVNVVLVGAASPSLAGASTTTVETTSLSPESSFSVVFAGAVATGTPVVERAEGRVVGPLVSTLQSEGYMCERDGSQKVSQPGAEGRKEKKERKEKDRNTTRKSSRHRRTDESHHRTDRDNTRKSSSHLSLSSHGNTRDDKKEKGQSKVKKGRGHSSSRKSSSHSSTAKGSKTTHKLGKSQSSLSSGSRSKKSSKISSFWRSFRATPSSKTAVIPHDREVDIVAKMVEKHNIETKVEKSHGGQELGVTGTMTSEKLETIIFETKST</sequence>
<evidence type="ECO:0000313" key="5">
    <source>
        <dbReference type="RefSeq" id="XP_008572651.1"/>
    </source>
</evidence>
<reference evidence="5" key="1">
    <citation type="submission" date="2025-08" db="UniProtKB">
        <authorList>
            <consortium name="RefSeq"/>
        </authorList>
    </citation>
    <scope>IDENTIFICATION</scope>
</reference>
<feature type="compositionally biased region" description="Basic residues" evidence="2">
    <location>
        <begin position="468"/>
        <end position="483"/>
    </location>
</feature>
<feature type="domain" description="Golgi associated RAB2 interactor protein-like Rab2B-binding" evidence="3">
    <location>
        <begin position="115"/>
        <end position="180"/>
    </location>
</feature>
<feature type="compositionally biased region" description="Basic and acidic residues" evidence="2">
    <location>
        <begin position="457"/>
        <end position="467"/>
    </location>
</feature>